<comment type="caution">
    <text evidence="7">The sequence shown here is derived from an EMBL/GenBank/DDBJ whole genome shotgun (WGS) entry which is preliminary data.</text>
</comment>
<evidence type="ECO:0000259" key="6">
    <source>
        <dbReference type="Pfam" id="PF04932"/>
    </source>
</evidence>
<dbReference type="EMBL" id="JACOOI010000012">
    <property type="protein sequence ID" value="MBC5643682.1"/>
    <property type="molecule type" value="Genomic_DNA"/>
</dbReference>
<evidence type="ECO:0000256" key="3">
    <source>
        <dbReference type="ARBA" id="ARBA00022989"/>
    </source>
</evidence>
<evidence type="ECO:0000256" key="1">
    <source>
        <dbReference type="ARBA" id="ARBA00004141"/>
    </source>
</evidence>
<feature type="transmembrane region" description="Helical" evidence="5">
    <location>
        <begin position="224"/>
        <end position="242"/>
    </location>
</feature>
<feature type="transmembrane region" description="Helical" evidence="5">
    <location>
        <begin position="192"/>
        <end position="212"/>
    </location>
</feature>
<dbReference type="Proteomes" id="UP000644010">
    <property type="component" value="Unassembled WGS sequence"/>
</dbReference>
<evidence type="ECO:0000313" key="8">
    <source>
        <dbReference type="Proteomes" id="UP000644010"/>
    </source>
</evidence>
<dbReference type="RefSeq" id="WP_186959637.1">
    <property type="nucleotide sequence ID" value="NZ_JACOOI010000012.1"/>
</dbReference>
<feature type="transmembrane region" description="Helical" evidence="5">
    <location>
        <begin position="5"/>
        <end position="22"/>
    </location>
</feature>
<keyword evidence="4 5" id="KW-0472">Membrane</keyword>
<feature type="transmembrane region" description="Helical" evidence="5">
    <location>
        <begin position="42"/>
        <end position="58"/>
    </location>
</feature>
<dbReference type="GO" id="GO:0016874">
    <property type="term" value="F:ligase activity"/>
    <property type="evidence" value="ECO:0007669"/>
    <property type="project" value="UniProtKB-KW"/>
</dbReference>
<feature type="transmembrane region" description="Helical" evidence="5">
    <location>
        <begin position="105"/>
        <end position="124"/>
    </location>
</feature>
<sequence length="275" mass="31762">MSKNVYITFFLFAIIIALYRFYISTSLKIMTFGGLDGLGGDNVAYSLLMLAPACMLLSNKKSMLLFFVIFLAVIFCRKRGATISGVLIAIFVIKDYLLTLKSKYIFLYVALITVFLGYGCYYLYNNYYNIIFSRFESGGSGREELYKLVWDSWSSSNNMLYLIFGYGFYAVMDLTNFYWGRALYAHSDIYEIIYDYGLIGLLLYFCIFYQLCKSVKRIKSVKSIYKSGVMCLIIFIPKALFSGVLFDIDSMILMAILGLSLGMYKSKQYYWNNLY</sequence>
<dbReference type="InterPro" id="IPR007016">
    <property type="entry name" value="O-antigen_ligase-rel_domated"/>
</dbReference>
<gene>
    <name evidence="7" type="ORF">H8S77_12375</name>
</gene>
<accession>A0ABR7E1R1</accession>
<feature type="transmembrane region" description="Helical" evidence="5">
    <location>
        <begin position="160"/>
        <end position="180"/>
    </location>
</feature>
<evidence type="ECO:0000313" key="7">
    <source>
        <dbReference type="EMBL" id="MBC5643682.1"/>
    </source>
</evidence>
<reference evidence="7 8" key="1">
    <citation type="submission" date="2020-08" db="EMBL/GenBank/DDBJ databases">
        <title>Genome public.</title>
        <authorList>
            <person name="Liu C."/>
            <person name="Sun Q."/>
        </authorList>
    </citation>
    <scope>NUCLEOTIDE SEQUENCE [LARGE SCALE GENOMIC DNA]</scope>
    <source>
        <strain evidence="7 8">BX2</strain>
    </source>
</reference>
<feature type="domain" description="O-antigen ligase-related" evidence="6">
    <location>
        <begin position="65"/>
        <end position="205"/>
    </location>
</feature>
<evidence type="ECO:0000256" key="4">
    <source>
        <dbReference type="ARBA" id="ARBA00023136"/>
    </source>
</evidence>
<keyword evidence="3 5" id="KW-1133">Transmembrane helix</keyword>
<keyword evidence="2 5" id="KW-0812">Transmembrane</keyword>
<keyword evidence="7" id="KW-0436">Ligase</keyword>
<feature type="transmembrane region" description="Helical" evidence="5">
    <location>
        <begin position="65"/>
        <end position="93"/>
    </location>
</feature>
<evidence type="ECO:0000256" key="5">
    <source>
        <dbReference type="SAM" id="Phobius"/>
    </source>
</evidence>
<dbReference type="Pfam" id="PF04932">
    <property type="entry name" value="Wzy_C"/>
    <property type="match status" value="1"/>
</dbReference>
<organism evidence="7 8">
    <name type="scientific">Parabacteroides segnis</name>
    <dbReference type="NCBI Taxonomy" id="2763058"/>
    <lineage>
        <taxon>Bacteria</taxon>
        <taxon>Pseudomonadati</taxon>
        <taxon>Bacteroidota</taxon>
        <taxon>Bacteroidia</taxon>
        <taxon>Bacteroidales</taxon>
        <taxon>Tannerellaceae</taxon>
        <taxon>Parabacteroides</taxon>
    </lineage>
</organism>
<protein>
    <submittedName>
        <fullName evidence="7">O-antigen ligase family protein</fullName>
    </submittedName>
</protein>
<proteinExistence type="predicted"/>
<name>A0ABR7E1R1_9BACT</name>
<keyword evidence="8" id="KW-1185">Reference proteome</keyword>
<comment type="subcellular location">
    <subcellularLocation>
        <location evidence="1">Membrane</location>
        <topology evidence="1">Multi-pass membrane protein</topology>
    </subcellularLocation>
</comment>
<evidence type="ECO:0000256" key="2">
    <source>
        <dbReference type="ARBA" id="ARBA00022692"/>
    </source>
</evidence>